<protein>
    <submittedName>
        <fullName evidence="2">22342_t:CDS:1</fullName>
    </submittedName>
</protein>
<dbReference type="OrthoDB" id="2378016at2759"/>
<feature type="non-terminal residue" evidence="2">
    <location>
        <position position="231"/>
    </location>
</feature>
<proteinExistence type="predicted"/>
<comment type="caution">
    <text evidence="2">The sequence shown here is derived from an EMBL/GenBank/DDBJ whole genome shotgun (WGS) entry which is preliminary data.</text>
</comment>
<dbReference type="EMBL" id="CAJVQA010012705">
    <property type="protein sequence ID" value="CAG8718901.1"/>
    <property type="molecule type" value="Genomic_DNA"/>
</dbReference>
<dbReference type="Pfam" id="PF24681">
    <property type="entry name" value="Kelch_KLHDC2_KLHL20_DRC7"/>
    <property type="match status" value="1"/>
</dbReference>
<dbReference type="InterPro" id="IPR015915">
    <property type="entry name" value="Kelch-typ_b-propeller"/>
</dbReference>
<keyword evidence="3" id="KW-1185">Reference proteome</keyword>
<dbReference type="Gene3D" id="2.120.10.80">
    <property type="entry name" value="Kelch-type beta propeller"/>
    <property type="match status" value="1"/>
</dbReference>
<feature type="chain" id="PRO_5040505028" evidence="1">
    <location>
        <begin position="19"/>
        <end position="231"/>
    </location>
</feature>
<dbReference type="Proteomes" id="UP000789759">
    <property type="component" value="Unassembled WGS sequence"/>
</dbReference>
<evidence type="ECO:0000256" key="1">
    <source>
        <dbReference type="SAM" id="SignalP"/>
    </source>
</evidence>
<dbReference type="PANTHER" id="PTHR23244:SF471">
    <property type="entry name" value="GUANINE NUCLEOTIDE-BINDING PROTEIN SUBUNIT BETA 1-RELATED"/>
    <property type="match status" value="1"/>
</dbReference>
<name>A0A9N9I4C2_9GLOM</name>
<dbReference type="PANTHER" id="PTHR23244">
    <property type="entry name" value="KELCH REPEAT DOMAIN"/>
    <property type="match status" value="1"/>
</dbReference>
<evidence type="ECO:0000313" key="3">
    <source>
        <dbReference type="Proteomes" id="UP000789759"/>
    </source>
</evidence>
<dbReference type="SUPFAM" id="SSF117281">
    <property type="entry name" value="Kelch motif"/>
    <property type="match status" value="1"/>
</dbReference>
<feature type="signal peptide" evidence="1">
    <location>
        <begin position="1"/>
        <end position="18"/>
    </location>
</feature>
<reference evidence="2" key="1">
    <citation type="submission" date="2021-06" db="EMBL/GenBank/DDBJ databases">
        <authorList>
            <person name="Kallberg Y."/>
            <person name="Tangrot J."/>
            <person name="Rosling A."/>
        </authorList>
    </citation>
    <scope>NUCLEOTIDE SEQUENCE</scope>
    <source>
        <strain evidence="2">FL966</strain>
    </source>
</reference>
<keyword evidence="1" id="KW-0732">Signal</keyword>
<gene>
    <name evidence="2" type="ORF">CPELLU_LOCUS12768</name>
</gene>
<evidence type="ECO:0000313" key="2">
    <source>
        <dbReference type="EMBL" id="CAG8718901.1"/>
    </source>
</evidence>
<sequence length="231" mass="25275">MKFGLIFMINFYICGINAFIPPPRAEVTATLVNNRIYFNGGWNGSSSSDVFFLDVSLPFTTNDIALMPWTDLSFIPGLIIRSGHTACMNGINNNLIVYIGGAFMKETDSNFTSVFDITTQKWSIPVTSGNLTSIERIYIHCVSLGNGIYVYGGGDSVFSMMKLDVSNFVWSTLPEMKHLLGLKDTSIMVLDTLKFLWSVAAISNIGGSSSSLFSFSSTLVGAYVLIAFGRN</sequence>
<organism evidence="2 3">
    <name type="scientific">Cetraspora pellucida</name>
    <dbReference type="NCBI Taxonomy" id="1433469"/>
    <lineage>
        <taxon>Eukaryota</taxon>
        <taxon>Fungi</taxon>
        <taxon>Fungi incertae sedis</taxon>
        <taxon>Mucoromycota</taxon>
        <taxon>Glomeromycotina</taxon>
        <taxon>Glomeromycetes</taxon>
        <taxon>Diversisporales</taxon>
        <taxon>Gigasporaceae</taxon>
        <taxon>Cetraspora</taxon>
    </lineage>
</organism>
<dbReference type="AlphaFoldDB" id="A0A9N9I4C2"/>
<accession>A0A9N9I4C2</accession>